<organism evidence="2 3">
    <name type="scientific">Agrobacterium tumefaciens str. Kerr 14</name>
    <dbReference type="NCBI Taxonomy" id="1183424"/>
    <lineage>
        <taxon>Bacteria</taxon>
        <taxon>Pseudomonadati</taxon>
        <taxon>Pseudomonadota</taxon>
        <taxon>Alphaproteobacteria</taxon>
        <taxon>Hyphomicrobiales</taxon>
        <taxon>Rhizobiaceae</taxon>
        <taxon>Rhizobium/Agrobacterium group</taxon>
        <taxon>Agrobacterium</taxon>
        <taxon>Agrobacterium tumefaciens complex</taxon>
    </lineage>
</organism>
<proteinExistence type="predicted"/>
<accession>A0A1S7SBA9</accession>
<feature type="compositionally biased region" description="Acidic residues" evidence="1">
    <location>
        <begin position="100"/>
        <end position="111"/>
    </location>
</feature>
<feature type="region of interest" description="Disordered" evidence="1">
    <location>
        <begin position="14"/>
        <end position="85"/>
    </location>
</feature>
<name>A0A1S7SBA9_AGRTU</name>
<sequence length="486" mass="53898">MALGGTRISATFNVLRKSRAPTPASRFETREQRRHQGGIMPEHDDRKHALSVPSNDPPRSIKRLKRTDSAHANQVRPDDQNTLTAKVPSATVLTASPADDPADSLSDDEGSLEVVEPKLEASPGRGGRAFPVPSGLLHLDPDPNMNRLLTTRRFISEFGYHDDCAVLEKVSDTTLNQVCPPHEDERLSLMDVITRDGLGEFTFERRVPGSSYQTYDFQFYADLSKAEPSLKIWLRAGQAEFKTPEGYVGRWGRGGASTRFDDLTIRPARDDIPALLVQLNRHTFVTIEKFRSIRKRAINRPDLQDAAAAMTSKALLMLAPAGQSYLTPATMQWKHPAAFRAILQSKGLNPDLGYKSPAKNSHALIMVDSDRFLSAETLQATAKAKGMPLTRIYGREKIFIQNRSIQGKLTGNYSSLMLERAVQATNDVQLRLVGIDLDWNAFALTTPSTLNDRQSPAQARARQTNAAATSRQLDERPTARHRAPGR</sequence>
<dbReference type="Proteomes" id="UP000191897">
    <property type="component" value="Unassembled WGS sequence"/>
</dbReference>
<evidence type="ECO:0000256" key="1">
    <source>
        <dbReference type="SAM" id="MobiDB-lite"/>
    </source>
</evidence>
<feature type="compositionally biased region" description="Low complexity" evidence="1">
    <location>
        <begin position="457"/>
        <end position="469"/>
    </location>
</feature>
<evidence type="ECO:0000313" key="2">
    <source>
        <dbReference type="EMBL" id="CUX65933.1"/>
    </source>
</evidence>
<gene>
    <name evidence="2" type="ORF">AGR4C_pa60039</name>
</gene>
<evidence type="ECO:0000313" key="3">
    <source>
        <dbReference type="Proteomes" id="UP000191897"/>
    </source>
</evidence>
<dbReference type="EMBL" id="FBWC01000037">
    <property type="protein sequence ID" value="CUX65933.1"/>
    <property type="molecule type" value="Genomic_DNA"/>
</dbReference>
<feature type="region of interest" description="Disordered" evidence="1">
    <location>
        <begin position="449"/>
        <end position="486"/>
    </location>
</feature>
<feature type="region of interest" description="Disordered" evidence="1">
    <location>
        <begin position="92"/>
        <end position="111"/>
    </location>
</feature>
<protein>
    <submittedName>
        <fullName evidence="2">Uncharacterized protein</fullName>
    </submittedName>
</protein>
<dbReference type="AlphaFoldDB" id="A0A1S7SBA9"/>
<reference evidence="2 3" key="1">
    <citation type="submission" date="2016-01" db="EMBL/GenBank/DDBJ databases">
        <authorList>
            <person name="Oliw E.H."/>
        </authorList>
    </citation>
    <scope>NUCLEOTIDE SEQUENCE [LARGE SCALE GENOMIC DNA]</scope>
    <source>
        <strain evidence="2 3">Kerr 14</strain>
    </source>
</reference>